<evidence type="ECO:0000313" key="13">
    <source>
        <dbReference type="EMBL" id="CAI5738303.1"/>
    </source>
</evidence>
<feature type="domain" description="PLD phosphodiesterase" evidence="12">
    <location>
        <begin position="171"/>
        <end position="197"/>
    </location>
</feature>
<dbReference type="GO" id="GO:0008444">
    <property type="term" value="F:CDP-diacylglycerol-glycerol-3-phosphate 3-phosphatidyltransferase activity"/>
    <property type="evidence" value="ECO:0007669"/>
    <property type="project" value="UniProtKB-EC"/>
</dbReference>
<evidence type="ECO:0000256" key="3">
    <source>
        <dbReference type="ARBA" id="ARBA00022516"/>
    </source>
</evidence>
<dbReference type="GO" id="GO:0005739">
    <property type="term" value="C:mitochondrion"/>
    <property type="evidence" value="ECO:0007669"/>
    <property type="project" value="UniProtKB-SubCell"/>
</dbReference>
<feature type="compositionally biased region" description="Low complexity" evidence="11">
    <location>
        <begin position="1"/>
        <end position="11"/>
    </location>
</feature>
<dbReference type="GO" id="GO:0032049">
    <property type="term" value="P:cardiolipin biosynthetic process"/>
    <property type="evidence" value="ECO:0007669"/>
    <property type="project" value="InterPro"/>
</dbReference>
<dbReference type="Gene3D" id="3.30.870.10">
    <property type="entry name" value="Endonuclease Chain A"/>
    <property type="match status" value="2"/>
</dbReference>
<dbReference type="GO" id="GO:0005524">
    <property type="term" value="F:ATP binding"/>
    <property type="evidence" value="ECO:0007669"/>
    <property type="project" value="UniProtKB-KW"/>
</dbReference>
<evidence type="ECO:0000256" key="6">
    <source>
        <dbReference type="ARBA" id="ARBA00023098"/>
    </source>
</evidence>
<comment type="similarity">
    <text evidence="2 10">Belongs to the CDP-alcohol phosphatidyltransferase class-II family.</text>
</comment>
<keyword evidence="10" id="KW-0547">Nucleotide-binding</keyword>
<accession>A0AAV0UQS9</accession>
<feature type="region of interest" description="Disordered" evidence="11">
    <location>
        <begin position="1"/>
        <end position="26"/>
    </location>
</feature>
<keyword evidence="10" id="KW-0067">ATP-binding</keyword>
<dbReference type="EC" id="2.7.8.5" evidence="10"/>
<comment type="subcellular location">
    <subcellularLocation>
        <location evidence="10">Mitochondrion</location>
    </subcellularLocation>
</comment>
<evidence type="ECO:0000256" key="10">
    <source>
        <dbReference type="RuleBase" id="RU365024"/>
    </source>
</evidence>
<keyword evidence="8 10" id="KW-1208">Phospholipid metabolism</keyword>
<evidence type="ECO:0000256" key="2">
    <source>
        <dbReference type="ARBA" id="ARBA00010682"/>
    </source>
</evidence>
<keyword evidence="10" id="KW-0496">Mitochondrion</keyword>
<evidence type="ECO:0000259" key="12">
    <source>
        <dbReference type="PROSITE" id="PS50035"/>
    </source>
</evidence>
<dbReference type="PANTHER" id="PTHR12586:SF1">
    <property type="entry name" value="CDP-DIACYLGLYCEROL--GLYCEROL-3-PHOSPHATE 3-PHOSPHATIDYLTRANSFERASE, MITOCHONDRIAL"/>
    <property type="match status" value="1"/>
</dbReference>
<comment type="catalytic activity">
    <reaction evidence="9 10">
        <text>a CDP-1,2-diacyl-sn-glycerol + sn-glycerol 3-phosphate = a 1,2-diacyl-sn-glycero-3-phospho-(1'-sn-glycero-3'-phosphate) + CMP + H(+)</text>
        <dbReference type="Rhea" id="RHEA:12593"/>
        <dbReference type="ChEBI" id="CHEBI:15378"/>
        <dbReference type="ChEBI" id="CHEBI:57597"/>
        <dbReference type="ChEBI" id="CHEBI:58332"/>
        <dbReference type="ChEBI" id="CHEBI:60110"/>
        <dbReference type="ChEBI" id="CHEBI:60377"/>
        <dbReference type="EC" id="2.7.8.5"/>
    </reaction>
</comment>
<keyword evidence="3 10" id="KW-0444">Lipid biosynthesis</keyword>
<feature type="region of interest" description="Disordered" evidence="11">
    <location>
        <begin position="237"/>
        <end position="258"/>
    </location>
</feature>
<proteinExistence type="inferred from homology"/>
<dbReference type="SUPFAM" id="SSF56024">
    <property type="entry name" value="Phospholipase D/nuclease"/>
    <property type="match status" value="1"/>
</dbReference>
<dbReference type="CDD" id="cd09135">
    <property type="entry name" value="PLDc_PGS1_euk_1"/>
    <property type="match status" value="1"/>
</dbReference>
<dbReference type="InterPro" id="IPR001736">
    <property type="entry name" value="PLipase_D/transphosphatidylase"/>
</dbReference>
<dbReference type="CDD" id="cd09137">
    <property type="entry name" value="PLDc_PGS1_euk_2"/>
    <property type="match status" value="1"/>
</dbReference>
<evidence type="ECO:0000313" key="14">
    <source>
        <dbReference type="Proteomes" id="UP001162031"/>
    </source>
</evidence>
<evidence type="ECO:0000256" key="7">
    <source>
        <dbReference type="ARBA" id="ARBA00023209"/>
    </source>
</evidence>
<evidence type="ECO:0000256" key="11">
    <source>
        <dbReference type="SAM" id="MobiDB-lite"/>
    </source>
</evidence>
<dbReference type="PANTHER" id="PTHR12586">
    <property type="entry name" value="CDP-DIACYLGLYCEROL--SERINE O-PHOSPHATIDYLTRANSFERASE"/>
    <property type="match status" value="1"/>
</dbReference>
<evidence type="ECO:0000256" key="9">
    <source>
        <dbReference type="ARBA" id="ARBA00048586"/>
    </source>
</evidence>
<comment type="caution">
    <text evidence="13">The sequence shown here is derived from an EMBL/GenBank/DDBJ whole genome shotgun (WGS) entry which is preliminary data.</text>
</comment>
<name>A0AAV0UQS9_HYABA</name>
<keyword evidence="14" id="KW-1185">Reference proteome</keyword>
<reference evidence="13" key="1">
    <citation type="submission" date="2022-12" db="EMBL/GenBank/DDBJ databases">
        <authorList>
            <person name="Webb A."/>
        </authorList>
    </citation>
    <scope>NUCLEOTIDE SEQUENCE</scope>
    <source>
        <strain evidence="13">Hp1</strain>
    </source>
</reference>
<evidence type="ECO:0000256" key="4">
    <source>
        <dbReference type="ARBA" id="ARBA00022679"/>
    </source>
</evidence>
<keyword evidence="5" id="KW-0677">Repeat</keyword>
<keyword evidence="4 10" id="KW-0808">Transferase</keyword>
<keyword evidence="6 10" id="KW-0443">Lipid metabolism</keyword>
<dbReference type="AlphaFoldDB" id="A0AAV0UQS9"/>
<sequence length="522" mass="57852">MAATDVSSSAPLPSPPASVPHAGATATTTTDSGFEAVFRALATRARVFPLLSAHVATLSTPRDFYDQLLHNIRHAERRVSIASLYIGTGPYERAIVEALARRLRDRPELQVHLVLDYARGQRSCGASAATSVTLLAPLLAAFPRNVELSLFRVPQLSSLAATLLSSPLNETLGVCHAKVYLVDDTLVLSGANLSADYFTDRQDRYVQLRHCGELGQFYHDFVEVVKTFAYQVKLEPSSTRGRGRGGTGQGSSQSDLPYRLVPPELAYDSDEAKGALKQALEQLVDPAKHVSKTVDPASVVDTWAIPTLQFTPVAMDHDRQVVSTLVETLPRGSQLQIASGYLNFPPFLKDLLVTCEAHLDVISAAPQANGFYNARGVKGALPMAYSLIEQDFFEQTLGRNFPTVLREYNRPGWTFHGKGMWWRPRLRNSHATGFGLPQLTVVGSSNFGQRSYGCDLESNLVMFTRNPVLQRQLQNEYDALTRDAEVVTEHLWRRPERMLQSLFSWKDGYWIRPVSKFIAAYL</sequence>
<dbReference type="PIRSF" id="PIRSF000850">
    <property type="entry name" value="Phospholipase_D_PSS"/>
    <property type="match status" value="1"/>
</dbReference>
<evidence type="ECO:0000256" key="8">
    <source>
        <dbReference type="ARBA" id="ARBA00023264"/>
    </source>
</evidence>
<dbReference type="PROSITE" id="PS50035">
    <property type="entry name" value="PLD"/>
    <property type="match status" value="1"/>
</dbReference>
<dbReference type="InterPro" id="IPR016270">
    <property type="entry name" value="PGS1"/>
</dbReference>
<dbReference type="Proteomes" id="UP001162031">
    <property type="component" value="Unassembled WGS sequence"/>
</dbReference>
<comment type="function">
    <text evidence="10">Functions in the biosynthesis of the anionic phospholipids phosphatidylglycerol and cardiolipin.</text>
</comment>
<keyword evidence="7 10" id="KW-0594">Phospholipid biosynthesis</keyword>
<protein>
    <recommendedName>
        <fullName evidence="10">CDP-diacylglycerol--glycerol-3-phosphate 3-phosphatidyltransferase</fullName>
        <ecNumber evidence="10">2.7.8.5</ecNumber>
    </recommendedName>
</protein>
<gene>
    <name evidence="13" type="ORF">HBR001_LOCUS7441</name>
</gene>
<evidence type="ECO:0000256" key="1">
    <source>
        <dbReference type="ARBA" id="ARBA00005042"/>
    </source>
</evidence>
<evidence type="ECO:0000256" key="5">
    <source>
        <dbReference type="ARBA" id="ARBA00022737"/>
    </source>
</evidence>
<comment type="pathway">
    <text evidence="1 10">Phospholipid metabolism; phosphatidylglycerol biosynthesis; phosphatidylglycerol from CDP-diacylglycerol: step 1/2.</text>
</comment>
<organism evidence="13 14">
    <name type="scientific">Hyaloperonospora brassicae</name>
    <name type="common">Brassica downy mildew</name>
    <name type="synonym">Peronospora brassicae</name>
    <dbReference type="NCBI Taxonomy" id="162125"/>
    <lineage>
        <taxon>Eukaryota</taxon>
        <taxon>Sar</taxon>
        <taxon>Stramenopiles</taxon>
        <taxon>Oomycota</taxon>
        <taxon>Peronosporomycetes</taxon>
        <taxon>Peronosporales</taxon>
        <taxon>Peronosporaceae</taxon>
        <taxon>Hyaloperonospora</taxon>
    </lineage>
</organism>
<dbReference type="EMBL" id="CANTFL010001372">
    <property type="protein sequence ID" value="CAI5738303.1"/>
    <property type="molecule type" value="Genomic_DNA"/>
</dbReference>